<dbReference type="SMART" id="SM00471">
    <property type="entry name" value="HDc"/>
    <property type="match status" value="1"/>
</dbReference>
<dbReference type="InterPro" id="IPR001789">
    <property type="entry name" value="Sig_transdc_resp-reg_receiver"/>
</dbReference>
<dbReference type="InterPro" id="IPR003607">
    <property type="entry name" value="HD/PDEase_dom"/>
</dbReference>
<feature type="domain" description="Response regulatory" evidence="2">
    <location>
        <begin position="43"/>
        <end position="160"/>
    </location>
</feature>
<dbReference type="Pfam" id="PF13487">
    <property type="entry name" value="HD_5"/>
    <property type="match status" value="1"/>
</dbReference>
<dbReference type="InterPro" id="IPR052020">
    <property type="entry name" value="Cyclic_di-GMP/3'3'-cGAMP_PDE"/>
</dbReference>
<keyword evidence="1" id="KW-0597">Phosphoprotein</keyword>
<reference evidence="5 6" key="1">
    <citation type="submission" date="2019-02" db="EMBL/GenBank/DDBJ databases">
        <title>Deep-cultivation of Planctomycetes and their phenomic and genomic characterization uncovers novel biology.</title>
        <authorList>
            <person name="Wiegand S."/>
            <person name="Jogler M."/>
            <person name="Boedeker C."/>
            <person name="Pinto D."/>
            <person name="Vollmers J."/>
            <person name="Rivas-Marin E."/>
            <person name="Kohn T."/>
            <person name="Peeters S.H."/>
            <person name="Heuer A."/>
            <person name="Rast P."/>
            <person name="Oberbeckmann S."/>
            <person name="Bunk B."/>
            <person name="Jeske O."/>
            <person name="Meyerdierks A."/>
            <person name="Storesund J.E."/>
            <person name="Kallscheuer N."/>
            <person name="Luecker S."/>
            <person name="Lage O.M."/>
            <person name="Pohl T."/>
            <person name="Merkel B.J."/>
            <person name="Hornburger P."/>
            <person name="Mueller R.-W."/>
            <person name="Bruemmer F."/>
            <person name="Labrenz M."/>
            <person name="Spormann A.M."/>
            <person name="Op Den Camp H."/>
            <person name="Overmann J."/>
            <person name="Amann R."/>
            <person name="Jetten M.S.M."/>
            <person name="Mascher T."/>
            <person name="Medema M.H."/>
            <person name="Devos D.P."/>
            <person name="Kaster A.-K."/>
            <person name="Ovreas L."/>
            <person name="Rohde M."/>
            <person name="Galperin M.Y."/>
            <person name="Jogler C."/>
        </authorList>
    </citation>
    <scope>NUCLEOTIDE SEQUENCE [LARGE SCALE GENOMIC DNA]</scope>
    <source>
        <strain evidence="5 6">V7</strain>
    </source>
</reference>
<dbReference type="PROSITE" id="PS50110">
    <property type="entry name" value="RESPONSE_REGULATORY"/>
    <property type="match status" value="1"/>
</dbReference>
<dbReference type="EC" id="3.1.4.52" evidence="5"/>
<sequence>MSTSTITESNLAAAMMPAAVSNGSIEMPHVDDLLIEHAPRDACVMIVDDEEINVDVVQTYLEDEGFTNFVTTTDSRDVINQAHTHSPDLVLLDINMPHVNGLQILRSMRMDPKLKRIPTVVLTAETAGDTKLMALRLGATDFLAKPVDPSELILRIENVLAAKVYSDFLQDYSNSLEHQVRERTADLERSRLEAIQCLARAAEYRDDMTGRHVMRVGRYSAIIAKALGFTEDQLRDLELAAQLHDLGKIGISDTILNKPGKLTDEEYDVIKTHCQIGVQIIKPIEHDGSSEAATIQHAMSGGTTSPVLDLASVIAATHHEKWNGRGYPYGLRGEDIPIEGRIVAVADVFDALTSKRSYKDALTPVESIKILEEGRGEHFDPAVLDAFLASGKLIMEAWRNLRDQD</sequence>
<organism evidence="5 6">
    <name type="scientific">Crateriforma conspicua</name>
    <dbReference type="NCBI Taxonomy" id="2527996"/>
    <lineage>
        <taxon>Bacteria</taxon>
        <taxon>Pseudomonadati</taxon>
        <taxon>Planctomycetota</taxon>
        <taxon>Planctomycetia</taxon>
        <taxon>Planctomycetales</taxon>
        <taxon>Planctomycetaceae</taxon>
        <taxon>Crateriforma</taxon>
    </lineage>
</organism>
<dbReference type="EMBL" id="SJPZ01000001">
    <property type="protein sequence ID" value="TWU66585.1"/>
    <property type="molecule type" value="Genomic_DNA"/>
</dbReference>
<dbReference type="Pfam" id="PF00072">
    <property type="entry name" value="Response_reg"/>
    <property type="match status" value="1"/>
</dbReference>
<dbReference type="PROSITE" id="PS51832">
    <property type="entry name" value="HD_GYP"/>
    <property type="match status" value="1"/>
</dbReference>
<evidence type="ECO:0000259" key="3">
    <source>
        <dbReference type="PROSITE" id="PS51831"/>
    </source>
</evidence>
<dbReference type="OrthoDB" id="9759601at2"/>
<evidence type="ECO:0000256" key="1">
    <source>
        <dbReference type="PROSITE-ProRule" id="PRU00169"/>
    </source>
</evidence>
<dbReference type="InterPro" id="IPR006674">
    <property type="entry name" value="HD_domain"/>
</dbReference>
<dbReference type="Proteomes" id="UP000316476">
    <property type="component" value="Unassembled WGS sequence"/>
</dbReference>
<evidence type="ECO:0000313" key="6">
    <source>
        <dbReference type="Proteomes" id="UP000316476"/>
    </source>
</evidence>
<dbReference type="PANTHER" id="PTHR45228:SF1">
    <property type="entry name" value="CYCLIC DI-GMP PHOSPHODIESTERASE TM_0186"/>
    <property type="match status" value="1"/>
</dbReference>
<dbReference type="RefSeq" id="WP_146413187.1">
    <property type="nucleotide sequence ID" value="NZ_SJPZ01000001.1"/>
</dbReference>
<dbReference type="SUPFAM" id="SSF109604">
    <property type="entry name" value="HD-domain/PDEase-like"/>
    <property type="match status" value="1"/>
</dbReference>
<dbReference type="AlphaFoldDB" id="A0A5C6FY83"/>
<gene>
    <name evidence="5" type="primary">rpfG_2</name>
    <name evidence="5" type="ORF">V7x_21530</name>
</gene>
<evidence type="ECO:0000313" key="5">
    <source>
        <dbReference type="EMBL" id="TWU66585.1"/>
    </source>
</evidence>
<feature type="domain" description="HD-GYP" evidence="4">
    <location>
        <begin position="187"/>
        <end position="403"/>
    </location>
</feature>
<dbReference type="SMART" id="SM00448">
    <property type="entry name" value="REC"/>
    <property type="match status" value="1"/>
</dbReference>
<evidence type="ECO:0000259" key="2">
    <source>
        <dbReference type="PROSITE" id="PS50110"/>
    </source>
</evidence>
<accession>A0A5C6FY83</accession>
<feature type="domain" description="HD" evidence="3">
    <location>
        <begin position="209"/>
        <end position="352"/>
    </location>
</feature>
<dbReference type="SUPFAM" id="SSF52172">
    <property type="entry name" value="CheY-like"/>
    <property type="match status" value="1"/>
</dbReference>
<name>A0A5C6FY83_9PLAN</name>
<comment type="caution">
    <text evidence="5">The sequence shown here is derived from an EMBL/GenBank/DDBJ whole genome shotgun (WGS) entry which is preliminary data.</text>
</comment>
<dbReference type="PROSITE" id="PS51831">
    <property type="entry name" value="HD"/>
    <property type="match status" value="1"/>
</dbReference>
<dbReference type="PANTHER" id="PTHR45228">
    <property type="entry name" value="CYCLIC DI-GMP PHOSPHODIESTERASE TM_0186-RELATED"/>
    <property type="match status" value="1"/>
</dbReference>
<keyword evidence="5" id="KW-0378">Hydrolase</keyword>
<dbReference type="InterPro" id="IPR011006">
    <property type="entry name" value="CheY-like_superfamily"/>
</dbReference>
<dbReference type="Gene3D" id="3.40.50.2300">
    <property type="match status" value="1"/>
</dbReference>
<dbReference type="InterPro" id="IPR037522">
    <property type="entry name" value="HD_GYP_dom"/>
</dbReference>
<proteinExistence type="predicted"/>
<protein>
    <submittedName>
        <fullName evidence="5">Cyclic di-GMP phosphodiesterase response regulator RpfG</fullName>
        <ecNumber evidence="5">3.1.4.52</ecNumber>
    </submittedName>
</protein>
<evidence type="ECO:0000259" key="4">
    <source>
        <dbReference type="PROSITE" id="PS51832"/>
    </source>
</evidence>
<dbReference type="GO" id="GO:0000160">
    <property type="term" value="P:phosphorelay signal transduction system"/>
    <property type="evidence" value="ECO:0007669"/>
    <property type="project" value="InterPro"/>
</dbReference>
<feature type="modified residue" description="4-aspartylphosphate" evidence="1">
    <location>
        <position position="93"/>
    </location>
</feature>
<dbReference type="GO" id="GO:0071111">
    <property type="term" value="F:cyclic-guanylate-specific phosphodiesterase activity"/>
    <property type="evidence" value="ECO:0007669"/>
    <property type="project" value="UniProtKB-EC"/>
</dbReference>
<dbReference type="Gene3D" id="1.10.3210.10">
    <property type="entry name" value="Hypothetical protein af1432"/>
    <property type="match status" value="1"/>
</dbReference>
<dbReference type="CDD" id="cd00077">
    <property type="entry name" value="HDc"/>
    <property type="match status" value="1"/>
</dbReference>